<feature type="domain" description="BIG2" evidence="2">
    <location>
        <begin position="61"/>
        <end position="106"/>
    </location>
</feature>
<keyword evidence="1" id="KW-0732">Signal</keyword>
<name>A0A9J6QM26_9FIRM</name>
<accession>A0A9J6QM26</accession>
<dbReference type="AlphaFoldDB" id="A0A9J6QM26"/>
<dbReference type="SUPFAM" id="SSF49373">
    <property type="entry name" value="Invasin/intimin cell-adhesion fragments"/>
    <property type="match status" value="1"/>
</dbReference>
<evidence type="ECO:0000313" key="4">
    <source>
        <dbReference type="Proteomes" id="UP001065549"/>
    </source>
</evidence>
<feature type="signal peptide" evidence="1">
    <location>
        <begin position="1"/>
        <end position="31"/>
    </location>
</feature>
<keyword evidence="4" id="KW-1185">Reference proteome</keyword>
<gene>
    <name evidence="3" type="ORF">OBO34_09085</name>
</gene>
<dbReference type="EMBL" id="JAOSHN010000003">
    <property type="protein sequence ID" value="MCU7378512.1"/>
    <property type="molecule type" value="Genomic_DNA"/>
</dbReference>
<dbReference type="InterPro" id="IPR008964">
    <property type="entry name" value="Invasin/intimin_cell_adhesion"/>
</dbReference>
<feature type="chain" id="PRO_5039903788" evidence="1">
    <location>
        <begin position="32"/>
        <end position="276"/>
    </location>
</feature>
<sequence>MNLAKSNKRIIVSVVMALMMVMAMMPGMAFAQSVVAGYDVAIQNPGTILTGTNPRAAADITQPAGTTVHIDWTSSNKDVATIGIHKGNITPVAKGTTTLTATLREGEAPGGTGTGPSGDCTGTILATDSITVTVEESTTYGYQGTGGNTMLMVTPDNITGGVLTAEGYDNIINDPVALTANTSCDFTFTLSAGINNFQSANFIANSLPHIKVLDTSKEQVPGTTVTYKSFASPNITIKVSGLESGETYILQFGGDVCGNNTSRKLGVPVNFQFDTE</sequence>
<dbReference type="InterPro" id="IPR003343">
    <property type="entry name" value="Big_2"/>
</dbReference>
<dbReference type="Gene3D" id="2.60.40.1080">
    <property type="match status" value="1"/>
</dbReference>
<proteinExistence type="predicted"/>
<reference evidence="3" key="1">
    <citation type="submission" date="2022-09" db="EMBL/GenBank/DDBJ databases">
        <title>Culturomic study of gut microbiota in children with autism spectrum disorder.</title>
        <authorList>
            <person name="Efimov B.A."/>
            <person name="Chaplin A.V."/>
            <person name="Sokolova S.R."/>
            <person name="Pikina A.P."/>
            <person name="Korzhanova M."/>
            <person name="Belova V."/>
            <person name="Korostin D."/>
        </authorList>
    </citation>
    <scope>NUCLEOTIDE SEQUENCE</scope>
    <source>
        <strain evidence="3">ASD5510</strain>
    </source>
</reference>
<dbReference type="Pfam" id="PF02368">
    <property type="entry name" value="Big_2"/>
    <property type="match status" value="1"/>
</dbReference>
<evidence type="ECO:0000256" key="1">
    <source>
        <dbReference type="SAM" id="SignalP"/>
    </source>
</evidence>
<protein>
    <submittedName>
        <fullName evidence="3">Ig-like domain-containing protein</fullName>
    </submittedName>
</protein>
<evidence type="ECO:0000259" key="2">
    <source>
        <dbReference type="Pfam" id="PF02368"/>
    </source>
</evidence>
<dbReference type="Proteomes" id="UP001065549">
    <property type="component" value="Unassembled WGS sequence"/>
</dbReference>
<dbReference type="RefSeq" id="WP_253019927.1">
    <property type="nucleotide sequence ID" value="NZ_JAOSHN010000003.1"/>
</dbReference>
<evidence type="ECO:0000313" key="3">
    <source>
        <dbReference type="EMBL" id="MCU7378512.1"/>
    </source>
</evidence>
<comment type="caution">
    <text evidence="3">The sequence shown here is derived from an EMBL/GenBank/DDBJ whole genome shotgun (WGS) entry which is preliminary data.</text>
</comment>
<organism evidence="3 4">
    <name type="scientific">Hominibacterium faecale</name>
    <dbReference type="NCBI Taxonomy" id="2839743"/>
    <lineage>
        <taxon>Bacteria</taxon>
        <taxon>Bacillati</taxon>
        <taxon>Bacillota</taxon>
        <taxon>Clostridia</taxon>
        <taxon>Peptostreptococcales</taxon>
        <taxon>Anaerovoracaceae</taxon>
        <taxon>Hominibacterium</taxon>
    </lineage>
</organism>